<sequence length="642" mass="67440">MSKQLSRRRDGRRLSTITAVALCLAVTGASEAFSAPVPAASAAPSTAGGPTLSEAGSGPLYQGQSVTFDYSTPAANLSAKNWVGIYPAGVKPGSQGSTLWQYTPNANGTVSFDTTALTPGAYDVYYLYNDGYTSLAGPVPLTVQADPAPQPPTTPPTAPNTGSGPNLIVNGDAEQGEGSQVGVDTNTVPGWKVTGLLNSVAYGAQGGEGIANFPTPTTTGPKDRGRNFFSGGGGGTSTATQTADVRAAAKRIDRGTVTYNLTGWLGGSGVSTDNASVTSTFLNAKGRALGTATLGPVTPQMRKYTTELLPEQAVGKIPAGTRSIRTVLTITGPQPHDRRGHAQGYADNLSLKISAPVPAPRKATAPKADVPGYDHVFVVMLENQDYNGIIGNKTAAPYINSLVPKGANLTNAVAETHPSDPNYVALAGGSLFNVNDNTPFSSTVNAPHIGDLVTKAGGTWRGYMENANGSCDTTGHGAYTIDDLPFYFFKDVKDNPANCQAHLKPLTQLSTDLRKTSTTPTFSWLSADDCDDMEGCGVTAGDTWLSRTLPTIFDSPAWKKQRSLLVLTWDEDAADGQQQLQRIPTIVLGSQGVRAGATSNVRYTHYSVLRTIEAALHLPSLTKNDLYAEPVNDIWTRPGRRR</sequence>
<evidence type="ECO:0000313" key="6">
    <source>
        <dbReference type="Proteomes" id="UP001216579"/>
    </source>
</evidence>
<accession>A0ABT5ZEB8</accession>
<dbReference type="PANTHER" id="PTHR31956">
    <property type="entry name" value="NON-SPECIFIC PHOSPHOLIPASE C4-RELATED"/>
    <property type="match status" value="1"/>
</dbReference>
<protein>
    <submittedName>
        <fullName evidence="5">Alkaline phosphatase family protein</fullName>
    </submittedName>
</protein>
<proteinExistence type="predicted"/>
<evidence type="ECO:0000256" key="4">
    <source>
        <dbReference type="SAM" id="SignalP"/>
    </source>
</evidence>
<dbReference type="InterPro" id="IPR007312">
    <property type="entry name" value="Phosphoesterase"/>
</dbReference>
<evidence type="ECO:0000256" key="1">
    <source>
        <dbReference type="ARBA" id="ARBA00022801"/>
    </source>
</evidence>
<name>A0ABT5ZEB8_9ACTN</name>
<evidence type="ECO:0000256" key="3">
    <source>
        <dbReference type="SAM" id="MobiDB-lite"/>
    </source>
</evidence>
<gene>
    <name evidence="5" type="ORF">P3G67_01610</name>
</gene>
<organism evidence="5 6">
    <name type="scientific">Streptomyces silvisoli</name>
    <dbReference type="NCBI Taxonomy" id="3034235"/>
    <lineage>
        <taxon>Bacteria</taxon>
        <taxon>Bacillati</taxon>
        <taxon>Actinomycetota</taxon>
        <taxon>Actinomycetes</taxon>
        <taxon>Kitasatosporales</taxon>
        <taxon>Streptomycetaceae</taxon>
        <taxon>Streptomyces</taxon>
    </lineage>
</organism>
<keyword evidence="6" id="KW-1185">Reference proteome</keyword>
<feature type="signal peptide" evidence="4">
    <location>
        <begin position="1"/>
        <end position="34"/>
    </location>
</feature>
<dbReference type="Gene3D" id="3.40.720.10">
    <property type="entry name" value="Alkaline Phosphatase, subunit A"/>
    <property type="match status" value="1"/>
</dbReference>
<dbReference type="Pfam" id="PF04185">
    <property type="entry name" value="Phosphoesterase"/>
    <property type="match status" value="1"/>
</dbReference>
<keyword evidence="2" id="KW-0843">Virulence</keyword>
<dbReference type="RefSeq" id="WP_276091814.1">
    <property type="nucleotide sequence ID" value="NZ_JARJBC010000001.1"/>
</dbReference>
<feature type="region of interest" description="Disordered" evidence="3">
    <location>
        <begin position="143"/>
        <end position="181"/>
    </location>
</feature>
<evidence type="ECO:0000256" key="2">
    <source>
        <dbReference type="ARBA" id="ARBA00023026"/>
    </source>
</evidence>
<feature type="chain" id="PRO_5045292943" evidence="4">
    <location>
        <begin position="35"/>
        <end position="642"/>
    </location>
</feature>
<keyword evidence="1" id="KW-0378">Hydrolase</keyword>
<keyword evidence="4" id="KW-0732">Signal</keyword>
<reference evidence="5 6" key="1">
    <citation type="submission" date="2023-03" db="EMBL/GenBank/DDBJ databases">
        <title>Draft genome sequence of Streptomyces sp. RB6PN23 isolated from peat swamp forest in Thailand.</title>
        <authorList>
            <person name="Klaysubun C."/>
            <person name="Duangmal K."/>
        </authorList>
    </citation>
    <scope>NUCLEOTIDE SEQUENCE [LARGE SCALE GENOMIC DNA]</scope>
    <source>
        <strain evidence="5 6">RB6PN23</strain>
    </source>
</reference>
<dbReference type="EMBL" id="JARJBC010000001">
    <property type="protein sequence ID" value="MDF3287950.1"/>
    <property type="molecule type" value="Genomic_DNA"/>
</dbReference>
<dbReference type="InterPro" id="IPR017850">
    <property type="entry name" value="Alkaline_phosphatase_core_sf"/>
</dbReference>
<feature type="compositionally biased region" description="Pro residues" evidence="3">
    <location>
        <begin position="148"/>
        <end position="158"/>
    </location>
</feature>
<comment type="caution">
    <text evidence="5">The sequence shown here is derived from an EMBL/GenBank/DDBJ whole genome shotgun (WGS) entry which is preliminary data.</text>
</comment>
<dbReference type="Proteomes" id="UP001216579">
    <property type="component" value="Unassembled WGS sequence"/>
</dbReference>
<dbReference type="PANTHER" id="PTHR31956:SF8">
    <property type="entry name" value="ACID PHOSPHATASE PHOA (AFU_ORTHOLOGUE AFUA_1G03570)"/>
    <property type="match status" value="1"/>
</dbReference>
<evidence type="ECO:0000313" key="5">
    <source>
        <dbReference type="EMBL" id="MDF3287950.1"/>
    </source>
</evidence>